<evidence type="ECO:0000313" key="2">
    <source>
        <dbReference type="Proteomes" id="UP000266723"/>
    </source>
</evidence>
<reference evidence="1 2" key="1">
    <citation type="journal article" date="2020" name="BMC Genomics">
        <title>Intraspecific diversification of the crop wild relative Brassica cretica Lam. using demographic model selection.</title>
        <authorList>
            <person name="Kioukis A."/>
            <person name="Michalopoulou V.A."/>
            <person name="Briers L."/>
            <person name="Pirintsos S."/>
            <person name="Studholme D.J."/>
            <person name="Pavlidis P."/>
            <person name="Sarris P.F."/>
        </authorList>
    </citation>
    <scope>NUCLEOTIDE SEQUENCE [LARGE SCALE GENOMIC DNA]</scope>
    <source>
        <strain evidence="2">cv. PFS-1207/04</strain>
    </source>
</reference>
<proteinExistence type="predicted"/>
<gene>
    <name evidence="1" type="ORF">DY000_02050323</name>
</gene>
<organism evidence="1 2">
    <name type="scientific">Brassica cretica</name>
    <name type="common">Mustard</name>
    <dbReference type="NCBI Taxonomy" id="69181"/>
    <lineage>
        <taxon>Eukaryota</taxon>
        <taxon>Viridiplantae</taxon>
        <taxon>Streptophyta</taxon>
        <taxon>Embryophyta</taxon>
        <taxon>Tracheophyta</taxon>
        <taxon>Spermatophyta</taxon>
        <taxon>Magnoliopsida</taxon>
        <taxon>eudicotyledons</taxon>
        <taxon>Gunneridae</taxon>
        <taxon>Pentapetalae</taxon>
        <taxon>rosids</taxon>
        <taxon>malvids</taxon>
        <taxon>Brassicales</taxon>
        <taxon>Brassicaceae</taxon>
        <taxon>Brassiceae</taxon>
        <taxon>Brassica</taxon>
    </lineage>
</organism>
<evidence type="ECO:0000313" key="1">
    <source>
        <dbReference type="EMBL" id="KAF3604864.1"/>
    </source>
</evidence>
<dbReference type="Proteomes" id="UP000266723">
    <property type="component" value="Unassembled WGS sequence"/>
</dbReference>
<comment type="caution">
    <text evidence="1">The sequence shown here is derived from an EMBL/GenBank/DDBJ whole genome shotgun (WGS) entry which is preliminary data.</text>
</comment>
<sequence>MARSESSLHSHQVSTDTKSPVSVVYLRVKKNAHVRDYDLMMIRNFSEDVHQGVGQIYRLIAKDYDSEEDGNYFKLMETSEKSDDLEGTRFRHVFMTIGVTTRIMSL</sequence>
<protein>
    <submittedName>
        <fullName evidence="1">Uncharacterized protein</fullName>
    </submittedName>
</protein>
<name>A0ABQ7EPV9_BRACR</name>
<keyword evidence="2" id="KW-1185">Reference proteome</keyword>
<dbReference type="EMBL" id="QGKV02000297">
    <property type="protein sequence ID" value="KAF3604864.1"/>
    <property type="molecule type" value="Genomic_DNA"/>
</dbReference>
<accession>A0ABQ7EPV9</accession>